<dbReference type="GO" id="GO:0009225">
    <property type="term" value="P:nucleotide-sugar metabolic process"/>
    <property type="evidence" value="ECO:0007669"/>
    <property type="project" value="TreeGrafter"/>
</dbReference>
<dbReference type="PANTHER" id="PTHR12837:SF0">
    <property type="entry name" value="POLY(ADP-RIBOSE) GLYCOHYDROLASE"/>
    <property type="match status" value="1"/>
</dbReference>
<feature type="non-terminal residue" evidence="8">
    <location>
        <position position="1"/>
    </location>
</feature>
<dbReference type="GO" id="GO:0006282">
    <property type="term" value="P:regulation of DNA repair"/>
    <property type="evidence" value="ECO:0007669"/>
    <property type="project" value="InterPro"/>
</dbReference>
<evidence type="ECO:0000256" key="3">
    <source>
        <dbReference type="ARBA" id="ARBA00022801"/>
    </source>
</evidence>
<keyword evidence="9" id="KW-1185">Reference proteome</keyword>
<keyword evidence="3" id="KW-0378">Hydrolase</keyword>
<dbReference type="GO" id="GO:0005634">
    <property type="term" value="C:nucleus"/>
    <property type="evidence" value="ECO:0007669"/>
    <property type="project" value="TreeGrafter"/>
</dbReference>
<evidence type="ECO:0000256" key="5">
    <source>
        <dbReference type="PIRSR" id="PIRSR607724-2"/>
    </source>
</evidence>
<dbReference type="AlphaFoldDB" id="S8BSW8"/>
<dbReference type="Pfam" id="PF20811">
    <property type="entry name" value="PARG_cat_N"/>
    <property type="match status" value="1"/>
</dbReference>
<evidence type="ECO:0000259" key="7">
    <source>
        <dbReference type="Pfam" id="PF20811"/>
    </source>
</evidence>
<dbReference type="InterPro" id="IPR007724">
    <property type="entry name" value="Poly_GlycHdrlase"/>
</dbReference>
<proteinExistence type="inferred from homology"/>
<evidence type="ECO:0000256" key="2">
    <source>
        <dbReference type="ARBA" id="ARBA00012255"/>
    </source>
</evidence>
<feature type="active site" evidence="4">
    <location>
        <position position="177"/>
    </location>
</feature>
<feature type="binding site" evidence="5">
    <location>
        <position position="235"/>
    </location>
    <ligand>
        <name>substrate</name>
    </ligand>
</feature>
<feature type="binding site" evidence="5">
    <location>
        <position position="194"/>
    </location>
    <ligand>
        <name>substrate</name>
    </ligand>
</feature>
<feature type="domain" description="PARG catalytic Macro" evidence="6">
    <location>
        <begin position="147"/>
        <end position="338"/>
    </location>
</feature>
<dbReference type="GO" id="GO:0005737">
    <property type="term" value="C:cytoplasm"/>
    <property type="evidence" value="ECO:0007669"/>
    <property type="project" value="TreeGrafter"/>
</dbReference>
<dbReference type="InterPro" id="IPR048362">
    <property type="entry name" value="PARG_helical"/>
</dbReference>
<dbReference type="GO" id="GO:1990966">
    <property type="term" value="P:ATP generation from poly-ADP-D-ribose"/>
    <property type="evidence" value="ECO:0007669"/>
    <property type="project" value="TreeGrafter"/>
</dbReference>
<evidence type="ECO:0000313" key="8">
    <source>
        <dbReference type="EMBL" id="EPS57489.1"/>
    </source>
</evidence>
<organism evidence="8 9">
    <name type="scientific">Genlisea aurea</name>
    <dbReference type="NCBI Taxonomy" id="192259"/>
    <lineage>
        <taxon>Eukaryota</taxon>
        <taxon>Viridiplantae</taxon>
        <taxon>Streptophyta</taxon>
        <taxon>Embryophyta</taxon>
        <taxon>Tracheophyta</taxon>
        <taxon>Spermatophyta</taxon>
        <taxon>Magnoliopsida</taxon>
        <taxon>eudicotyledons</taxon>
        <taxon>Gunneridae</taxon>
        <taxon>Pentapetalae</taxon>
        <taxon>asterids</taxon>
        <taxon>lamiids</taxon>
        <taxon>Lamiales</taxon>
        <taxon>Lentibulariaceae</taxon>
        <taxon>Genlisea</taxon>
    </lineage>
</organism>
<sequence length="387" mass="43729">LMNRNDAVRWFKDVVPKLADLLLRLPELLEIHYRGVDDSKTETGLRLLESQHAGLVLLSKELIAALLVCSLFCLYPDTNRGFKLLQPINFDNLFRYLYESLHSNQEHKIKCIVHYFDRICSDIPTGNVSYERKVLLLSKNNQSEPDFWSNSTLPLSRFEVVSSGFIEDQCAEALEVDFANKYIGGGALSRGCLQEEIRFMINPELIVSMLFLPAMGDNETIEIIGSERYSSHAGYASSFRFSGDFTGRSRKTRIVAMDALCFPGAKQYKVEYLLRECNKALCGFSTTTASPSIGVATGNWGCGAFGGDPQLKAMIQWMAASESSRPSVAYHTLGVKELGRLEEVVKWIGDREWGVGDVWVVVKEYCGKRWKGETVDDDLFRWMMDMI</sequence>
<dbReference type="PANTHER" id="PTHR12837">
    <property type="entry name" value="POLY ADP-RIBOSE GLYCOHYDROLASE"/>
    <property type="match status" value="1"/>
</dbReference>
<dbReference type="OrthoDB" id="1937899at2759"/>
<feature type="non-terminal residue" evidence="8">
    <location>
        <position position="387"/>
    </location>
</feature>
<dbReference type="GO" id="GO:0005975">
    <property type="term" value="P:carbohydrate metabolic process"/>
    <property type="evidence" value="ECO:0007669"/>
    <property type="project" value="InterPro"/>
</dbReference>
<dbReference type="EC" id="3.2.1.143" evidence="2"/>
<feature type="domain" description="PARG helical" evidence="7">
    <location>
        <begin position="2"/>
        <end position="132"/>
    </location>
</feature>
<dbReference type="Pfam" id="PF05028">
    <property type="entry name" value="PARG_cat_C"/>
    <property type="match status" value="1"/>
</dbReference>
<name>S8BSW8_9LAMI</name>
<feature type="binding site" evidence="5">
    <location>
        <position position="180"/>
    </location>
    <ligand>
        <name>substrate</name>
    </ligand>
</feature>
<dbReference type="GO" id="GO:0004649">
    <property type="term" value="F:poly(ADP-ribose) glycohydrolase activity"/>
    <property type="evidence" value="ECO:0007669"/>
    <property type="project" value="UniProtKB-EC"/>
</dbReference>
<evidence type="ECO:0000313" key="9">
    <source>
        <dbReference type="Proteomes" id="UP000015453"/>
    </source>
</evidence>
<evidence type="ECO:0000256" key="1">
    <source>
        <dbReference type="ARBA" id="ARBA00009545"/>
    </source>
</evidence>
<dbReference type="InterPro" id="IPR046372">
    <property type="entry name" value="PARG_cat_C"/>
</dbReference>
<gene>
    <name evidence="8" type="ORF">M569_17327</name>
</gene>
<reference evidence="8 9" key="1">
    <citation type="journal article" date="2013" name="BMC Genomics">
        <title>The miniature genome of a carnivorous plant Genlisea aurea contains a low number of genes and short non-coding sequences.</title>
        <authorList>
            <person name="Leushkin E.V."/>
            <person name="Sutormin R.A."/>
            <person name="Nabieva E.R."/>
            <person name="Penin A.A."/>
            <person name="Kondrashov A.S."/>
            <person name="Logacheva M.D."/>
        </authorList>
    </citation>
    <scope>NUCLEOTIDE SEQUENCE [LARGE SCALE GENOMIC DNA]</scope>
</reference>
<feature type="active site" evidence="4">
    <location>
        <position position="196"/>
    </location>
</feature>
<comment type="similarity">
    <text evidence="1">Belongs to the poly(ADP-ribose) glycohydrolase family.</text>
</comment>
<dbReference type="EMBL" id="AUSU01010168">
    <property type="protein sequence ID" value="EPS57489.1"/>
    <property type="molecule type" value="Genomic_DNA"/>
</dbReference>
<protein>
    <recommendedName>
        <fullName evidence="2">poly(ADP-ribose) glycohydrolase</fullName>
        <ecNumber evidence="2">3.2.1.143</ecNumber>
    </recommendedName>
</protein>
<evidence type="ECO:0000256" key="4">
    <source>
        <dbReference type="PIRSR" id="PIRSR607724-1"/>
    </source>
</evidence>
<feature type="active site" evidence="4">
    <location>
        <position position="195"/>
    </location>
</feature>
<dbReference type="Proteomes" id="UP000015453">
    <property type="component" value="Unassembled WGS sequence"/>
</dbReference>
<evidence type="ECO:0000259" key="6">
    <source>
        <dbReference type="Pfam" id="PF05028"/>
    </source>
</evidence>
<accession>S8BSW8</accession>
<comment type="caution">
    <text evidence="8">The sequence shown here is derived from an EMBL/GenBank/DDBJ whole genome shotgun (WGS) entry which is preliminary data.</text>
</comment>